<keyword evidence="1" id="KW-0802">TPR repeat</keyword>
<dbReference type="EMBL" id="MHQJ01000002">
    <property type="protein sequence ID" value="OHA02017.1"/>
    <property type="molecule type" value="Genomic_DNA"/>
</dbReference>
<name>A0A1G2KRD9_9BACT</name>
<gene>
    <name evidence="3" type="ORF">A3C11_00035</name>
</gene>
<dbReference type="STRING" id="1802271.A3C11_00035"/>
<dbReference type="AlphaFoldDB" id="A0A1G2KRD9"/>
<reference evidence="3 4" key="1">
    <citation type="journal article" date="2016" name="Nat. Commun.">
        <title>Thousands of microbial genomes shed light on interconnected biogeochemical processes in an aquifer system.</title>
        <authorList>
            <person name="Anantharaman K."/>
            <person name="Brown C.T."/>
            <person name="Hug L.A."/>
            <person name="Sharon I."/>
            <person name="Castelle C.J."/>
            <person name="Probst A.J."/>
            <person name="Thomas B.C."/>
            <person name="Singh A."/>
            <person name="Wilkins M.J."/>
            <person name="Karaoz U."/>
            <person name="Brodie E.L."/>
            <person name="Williams K.H."/>
            <person name="Hubbard S.S."/>
            <person name="Banfield J.F."/>
        </authorList>
    </citation>
    <scope>NUCLEOTIDE SEQUENCE [LARGE SCALE GENOMIC DNA]</scope>
</reference>
<protein>
    <submittedName>
        <fullName evidence="3">Uncharacterized protein</fullName>
    </submittedName>
</protein>
<accession>A0A1G2KRD9</accession>
<proteinExistence type="predicted"/>
<evidence type="ECO:0000313" key="3">
    <source>
        <dbReference type="EMBL" id="OHA02017.1"/>
    </source>
</evidence>
<keyword evidence="2" id="KW-0472">Membrane</keyword>
<feature type="repeat" description="TPR" evidence="1">
    <location>
        <begin position="117"/>
        <end position="150"/>
    </location>
</feature>
<sequence length="362" mass="40146">MESSPKTKWIYAAIIALAAILAGAVWGPKWASSYYVNQGRQAILSGDFSGAKVSLQSALKYNSANPLAYSYLGRVALGPADSKQEGYYTNPSYPDAISNYEKAFANGLAAASSANYKQALENTGYAYWNLKQYDKADEYYLKQLQAFPGSAFWARYFLGKDYFERLNKPEEALKILSAAPVATNAEAAYLYQVYTTLARLYAYFDNASNTKKYAELAIKSVPDDAASDIYIQIAHILLAQNLAKEKKLQDTLKEYEVAVALAKAGMGSTQNLQCSLARIYFLSGNTTKAIQLAKQPLLQTNTLDYLTSICIEVLARSSIANKNSKDSKKYMQEYIAGTENFEQKNIFVARNRDEFQKALASL</sequence>
<dbReference type="Proteomes" id="UP000177362">
    <property type="component" value="Unassembled WGS sequence"/>
</dbReference>
<keyword evidence="2" id="KW-0812">Transmembrane</keyword>
<comment type="caution">
    <text evidence="3">The sequence shown here is derived from an EMBL/GenBank/DDBJ whole genome shotgun (WGS) entry which is preliminary data.</text>
</comment>
<keyword evidence="2" id="KW-1133">Transmembrane helix</keyword>
<feature type="transmembrane region" description="Helical" evidence="2">
    <location>
        <begin position="9"/>
        <end position="27"/>
    </location>
</feature>
<dbReference type="SMART" id="SM00028">
    <property type="entry name" value="TPR"/>
    <property type="match status" value="3"/>
</dbReference>
<dbReference type="InterPro" id="IPR019734">
    <property type="entry name" value="TPR_rpt"/>
</dbReference>
<dbReference type="PROSITE" id="PS50005">
    <property type="entry name" value="TPR"/>
    <property type="match status" value="1"/>
</dbReference>
<evidence type="ECO:0000256" key="2">
    <source>
        <dbReference type="SAM" id="Phobius"/>
    </source>
</evidence>
<evidence type="ECO:0000313" key="4">
    <source>
        <dbReference type="Proteomes" id="UP000177362"/>
    </source>
</evidence>
<dbReference type="Gene3D" id="1.25.40.10">
    <property type="entry name" value="Tetratricopeptide repeat domain"/>
    <property type="match status" value="2"/>
</dbReference>
<dbReference type="SUPFAM" id="SSF48452">
    <property type="entry name" value="TPR-like"/>
    <property type="match status" value="1"/>
</dbReference>
<evidence type="ECO:0000256" key="1">
    <source>
        <dbReference type="PROSITE-ProRule" id="PRU00339"/>
    </source>
</evidence>
<organism evidence="3 4">
    <name type="scientific">Candidatus Sungbacteria bacterium RIFCSPHIGHO2_02_FULL_49_12</name>
    <dbReference type="NCBI Taxonomy" id="1802271"/>
    <lineage>
        <taxon>Bacteria</taxon>
        <taxon>Candidatus Sungiibacteriota</taxon>
    </lineage>
</organism>
<dbReference type="InterPro" id="IPR011990">
    <property type="entry name" value="TPR-like_helical_dom_sf"/>
</dbReference>